<dbReference type="SUPFAM" id="SSF55729">
    <property type="entry name" value="Acyl-CoA N-acyltransferases (Nat)"/>
    <property type="match status" value="1"/>
</dbReference>
<evidence type="ECO:0000313" key="4">
    <source>
        <dbReference type="EMBL" id="SCS51278.1"/>
    </source>
</evidence>
<dbReference type="RefSeq" id="WP_069994879.1">
    <property type="nucleotide sequence ID" value="NZ_FMPG01000004.1"/>
</dbReference>
<organism evidence="5 7">
    <name type="scientific">Staphylococcus caeli</name>
    <dbReference type="NCBI Taxonomy" id="2201815"/>
    <lineage>
        <taxon>Bacteria</taxon>
        <taxon>Bacillati</taxon>
        <taxon>Bacillota</taxon>
        <taxon>Bacilli</taxon>
        <taxon>Bacillales</taxon>
        <taxon>Staphylococcaceae</taxon>
        <taxon>Staphylococcus</taxon>
    </lineage>
</organism>
<dbReference type="Gene3D" id="3.40.630.30">
    <property type="match status" value="1"/>
</dbReference>
<accession>A0A1D4M060</accession>
<reference evidence="5 7" key="1">
    <citation type="submission" date="2016-09" db="EMBL/GenBank/DDBJ databases">
        <authorList>
            <consortium name="Pathogen Informatics"/>
        </authorList>
    </citation>
    <scope>NUCLEOTIDE SEQUENCE [LARGE SCALE GENOMIC DNA]</scope>
    <source>
        <strain evidence="5 7">82B</strain>
    </source>
</reference>
<dbReference type="GO" id="GO:0004343">
    <property type="term" value="F:glucosamine 6-phosphate N-acetyltransferase activity"/>
    <property type="evidence" value="ECO:0007669"/>
    <property type="project" value="TreeGrafter"/>
</dbReference>
<evidence type="ECO:0000313" key="6">
    <source>
        <dbReference type="Proteomes" id="UP000095412"/>
    </source>
</evidence>
<dbReference type="CDD" id="cd04301">
    <property type="entry name" value="NAT_SF"/>
    <property type="match status" value="1"/>
</dbReference>
<keyword evidence="5" id="KW-0808">Transferase</keyword>
<proteinExistence type="inferred from homology"/>
<dbReference type="PANTHER" id="PTHR13355">
    <property type="entry name" value="GLUCOSAMINE 6-PHOSPHATE N-ACETYLTRANSFERASE"/>
    <property type="match status" value="1"/>
</dbReference>
<dbReference type="Pfam" id="PF13673">
    <property type="entry name" value="Acetyltransf_10"/>
    <property type="match status" value="1"/>
</dbReference>
<dbReference type="InterPro" id="IPR016181">
    <property type="entry name" value="Acyl_CoA_acyltransferase"/>
</dbReference>
<gene>
    <name evidence="5" type="ORF">SAMEA2297795_01387</name>
    <name evidence="4" type="ORF">SAMEA2297796_00632</name>
</gene>
<dbReference type="Proteomes" id="UP000095412">
    <property type="component" value="Unassembled WGS sequence"/>
</dbReference>
<dbReference type="PROSITE" id="PS51186">
    <property type="entry name" value="GNAT"/>
    <property type="match status" value="1"/>
</dbReference>
<dbReference type="OrthoDB" id="9796171at2"/>
<comment type="similarity">
    <text evidence="1">Belongs to the UPF0039 (ElaA) family.</text>
</comment>
<dbReference type="EMBL" id="FMPG01000004">
    <property type="protein sequence ID" value="SCS91906.1"/>
    <property type="molecule type" value="Genomic_DNA"/>
</dbReference>
<evidence type="ECO:0000259" key="3">
    <source>
        <dbReference type="PROSITE" id="PS51186"/>
    </source>
</evidence>
<dbReference type="Proteomes" id="UP000095768">
    <property type="component" value="Unassembled WGS sequence"/>
</dbReference>
<evidence type="ECO:0000256" key="2">
    <source>
        <dbReference type="ARBA" id="ARBA00029740"/>
    </source>
</evidence>
<protein>
    <recommendedName>
        <fullName evidence="2">GCN5-related N-acetyltransferase</fullName>
    </recommendedName>
</protein>
<dbReference type="PANTHER" id="PTHR13355:SF11">
    <property type="entry name" value="GLUCOSAMINE 6-PHOSPHATE N-ACETYLTRANSFERASE"/>
    <property type="match status" value="1"/>
</dbReference>
<name>A0A1D4M060_9STAP</name>
<keyword evidence="6" id="KW-1185">Reference proteome</keyword>
<feature type="domain" description="N-acetyltransferase" evidence="3">
    <location>
        <begin position="1"/>
        <end position="140"/>
    </location>
</feature>
<evidence type="ECO:0000256" key="1">
    <source>
        <dbReference type="ARBA" id="ARBA00009623"/>
    </source>
</evidence>
<evidence type="ECO:0000313" key="7">
    <source>
        <dbReference type="Proteomes" id="UP000095768"/>
    </source>
</evidence>
<dbReference type="EMBL" id="FMPI01000003">
    <property type="protein sequence ID" value="SCS51278.1"/>
    <property type="molecule type" value="Genomic_DNA"/>
</dbReference>
<sequence>MFKIVTTPTMLEDAYQIRKSVFVQEQGVPLENEIDQFESIATHVIGYDQSNTPFATGRFRPLDKGIKIERIAIIASHRKLGYGKLLMNYLEEVAKSHGHTNLKLNAQCQAQAFYASLGYTTEGDVFMEENIEHIVMIKNI</sequence>
<dbReference type="AlphaFoldDB" id="A0A1D4M060"/>
<dbReference type="InterPro" id="IPR039143">
    <property type="entry name" value="GNPNAT1-like"/>
</dbReference>
<evidence type="ECO:0000313" key="5">
    <source>
        <dbReference type="EMBL" id="SCS91906.1"/>
    </source>
</evidence>
<reference evidence="4 6" key="2">
    <citation type="submission" date="2016-09" db="EMBL/GenBank/DDBJ databases">
        <authorList>
            <consortium name="Pathogen Informatics"/>
            <person name="Sun Q."/>
            <person name="Inoue M."/>
        </authorList>
    </citation>
    <scope>NUCLEOTIDE SEQUENCE [LARGE SCALE GENOMIC DNA]</scope>
    <source>
        <strain evidence="4 6">82C</strain>
    </source>
</reference>
<dbReference type="InterPro" id="IPR000182">
    <property type="entry name" value="GNAT_dom"/>
</dbReference>